<dbReference type="Pfam" id="PF00501">
    <property type="entry name" value="AMP-binding"/>
    <property type="match status" value="2"/>
</dbReference>
<dbReference type="Proteomes" id="UP000186601">
    <property type="component" value="Unassembled WGS sequence"/>
</dbReference>
<evidence type="ECO:0000313" key="4">
    <source>
        <dbReference type="Proteomes" id="UP000186601"/>
    </source>
</evidence>
<keyword evidence="4" id="KW-1185">Reference proteome</keyword>
<proteinExistence type="predicted"/>
<dbReference type="PROSITE" id="PS00455">
    <property type="entry name" value="AMP_BINDING"/>
    <property type="match status" value="1"/>
</dbReference>
<organism evidence="3 4">
    <name type="scientific">Hermanssonia centrifuga</name>
    <dbReference type="NCBI Taxonomy" id="98765"/>
    <lineage>
        <taxon>Eukaryota</taxon>
        <taxon>Fungi</taxon>
        <taxon>Dikarya</taxon>
        <taxon>Basidiomycota</taxon>
        <taxon>Agaricomycotina</taxon>
        <taxon>Agaricomycetes</taxon>
        <taxon>Polyporales</taxon>
        <taxon>Meruliaceae</taxon>
        <taxon>Hermanssonia</taxon>
    </lineage>
</organism>
<dbReference type="Gene3D" id="3.40.50.980">
    <property type="match status" value="2"/>
</dbReference>
<feature type="domain" description="AMP-dependent synthetase/ligase" evidence="1">
    <location>
        <begin position="60"/>
        <end position="170"/>
    </location>
</feature>
<evidence type="ECO:0000259" key="1">
    <source>
        <dbReference type="Pfam" id="PF00501"/>
    </source>
</evidence>
<dbReference type="Gene3D" id="3.30.300.30">
    <property type="match status" value="1"/>
</dbReference>
<dbReference type="Pfam" id="PF13193">
    <property type="entry name" value="AMP-binding_C"/>
    <property type="match status" value="1"/>
</dbReference>
<feature type="domain" description="AMP-binding enzyme C-terminal" evidence="2">
    <location>
        <begin position="311"/>
        <end position="398"/>
    </location>
</feature>
<dbReference type="InterPro" id="IPR020845">
    <property type="entry name" value="AMP-binding_CS"/>
</dbReference>
<evidence type="ECO:0000259" key="2">
    <source>
        <dbReference type="Pfam" id="PF13193"/>
    </source>
</evidence>
<protein>
    <submittedName>
        <fullName evidence="3">Uncharacterized protein</fullName>
    </submittedName>
</protein>
<dbReference type="InterPro" id="IPR042099">
    <property type="entry name" value="ANL_N_sf"/>
</dbReference>
<dbReference type="InterPro" id="IPR000873">
    <property type="entry name" value="AMP-dep_synth/lig_dom"/>
</dbReference>
<gene>
    <name evidence="3" type="ORF">PHLCEN_2v8309</name>
</gene>
<dbReference type="OrthoDB" id="6509636at2759"/>
<accession>A0A2R6NU62</accession>
<dbReference type="AlphaFoldDB" id="A0A2R6NU62"/>
<dbReference type="STRING" id="98765.A0A2R6NU62"/>
<evidence type="ECO:0000313" key="3">
    <source>
        <dbReference type="EMBL" id="PSR76712.1"/>
    </source>
</evidence>
<dbReference type="GO" id="GO:0016405">
    <property type="term" value="F:CoA-ligase activity"/>
    <property type="evidence" value="ECO:0007669"/>
    <property type="project" value="TreeGrafter"/>
</dbReference>
<dbReference type="PANTHER" id="PTHR24096">
    <property type="entry name" value="LONG-CHAIN-FATTY-ACID--COA LIGASE"/>
    <property type="match status" value="1"/>
</dbReference>
<dbReference type="Gene3D" id="3.40.50.12780">
    <property type="entry name" value="N-terminal domain of ligase-like"/>
    <property type="match status" value="1"/>
</dbReference>
<dbReference type="InterPro" id="IPR045851">
    <property type="entry name" value="AMP-bd_C_sf"/>
</dbReference>
<sequence length="421" mass="46087">MTEFVSPHAGLPHIPDDLTIPQFMLDSWHPTRPIKQGLLNPWLIEDATGRPVGCEELKVTKSSILIAHSTSLAIAEKAAHGSGIPLARIIIIDTPPTTAIAINSYHTLDELVREGLGKFPTFTERRLEPGEAKTKIALLNFSSGTTGRPKAVAIPHYALIANVVQMAFFCKAAVDYTSKEQQRYRPGLVAIAGMTETCTTVTFPRIDQKIGTLGSGGQLLPGDVARVMKPDGSLAGFNEPGELVVKGPSVSLCYLNNPEATKETYIYFDSKPDRWIRTGDEVMINEEAELFVLDRIKEIMKVRGFQVAPAELEGLLLDHPDVDDACVVGIPDEYSGEVPLAFIVPSPKALGRMKTDPGEVEKVKSTLTKYVADNKVNYKRLAGGIEFVDSIPKNPSGKLLRRFLRDKAKEMMKAKQAKAKL</sequence>
<reference evidence="3 4" key="1">
    <citation type="submission" date="2018-02" db="EMBL/GenBank/DDBJ databases">
        <title>Genome sequence of the basidiomycete white-rot fungus Phlebia centrifuga.</title>
        <authorList>
            <person name="Granchi Z."/>
            <person name="Peng M."/>
            <person name="de Vries R.P."/>
            <person name="Hilden K."/>
            <person name="Makela M.R."/>
            <person name="Grigoriev I."/>
            <person name="Riley R."/>
        </authorList>
    </citation>
    <scope>NUCLEOTIDE SEQUENCE [LARGE SCALE GENOMIC DNA]</scope>
    <source>
        <strain evidence="3 4">FBCC195</strain>
    </source>
</reference>
<dbReference type="EMBL" id="MLYV02000837">
    <property type="protein sequence ID" value="PSR76712.1"/>
    <property type="molecule type" value="Genomic_DNA"/>
</dbReference>
<feature type="domain" description="AMP-dependent synthetase/ligase" evidence="1">
    <location>
        <begin position="187"/>
        <end position="255"/>
    </location>
</feature>
<dbReference type="InterPro" id="IPR025110">
    <property type="entry name" value="AMP-bd_C"/>
</dbReference>
<dbReference type="SUPFAM" id="SSF56801">
    <property type="entry name" value="Acetyl-CoA synthetase-like"/>
    <property type="match status" value="1"/>
</dbReference>
<comment type="caution">
    <text evidence="3">The sequence shown here is derived from an EMBL/GenBank/DDBJ whole genome shotgun (WGS) entry which is preliminary data.</text>
</comment>
<name>A0A2R6NU62_9APHY</name>
<dbReference type="PANTHER" id="PTHR24096:SF422">
    <property type="entry name" value="BCDNA.GH02901"/>
    <property type="match status" value="1"/>
</dbReference>